<evidence type="ECO:0000313" key="9">
    <source>
        <dbReference type="Proteomes" id="UP000749311"/>
    </source>
</evidence>
<keyword evidence="2 6" id="KW-0812">Transmembrane</keyword>
<comment type="caution">
    <text evidence="8">The sequence shown here is derived from an EMBL/GenBank/DDBJ whole genome shotgun (WGS) entry which is preliminary data.</text>
</comment>
<dbReference type="Proteomes" id="UP000749311">
    <property type="component" value="Unassembled WGS sequence"/>
</dbReference>
<comment type="subcellular location">
    <subcellularLocation>
        <location evidence="1">Membrane</location>
        <topology evidence="1">Multi-pass membrane protein</topology>
    </subcellularLocation>
</comment>
<feature type="transmembrane region" description="Helical" evidence="6">
    <location>
        <begin position="91"/>
        <end position="109"/>
    </location>
</feature>
<organism evidence="8 9">
    <name type="scientific">Brooklawnia cerclae</name>
    <dbReference type="NCBI Taxonomy" id="349934"/>
    <lineage>
        <taxon>Bacteria</taxon>
        <taxon>Bacillati</taxon>
        <taxon>Actinomycetota</taxon>
        <taxon>Actinomycetes</taxon>
        <taxon>Propionibacteriales</taxon>
        <taxon>Propionibacteriaceae</taxon>
        <taxon>Brooklawnia</taxon>
    </lineage>
</organism>
<evidence type="ECO:0000256" key="1">
    <source>
        <dbReference type="ARBA" id="ARBA00004141"/>
    </source>
</evidence>
<feature type="transmembrane region" description="Helical" evidence="6">
    <location>
        <begin position="20"/>
        <end position="39"/>
    </location>
</feature>
<accession>A0ABX0SFS9</accession>
<dbReference type="RefSeq" id="WP_341770083.1">
    <property type="nucleotide sequence ID" value="NZ_BAAAOO010000008.1"/>
</dbReference>
<dbReference type="EMBL" id="JAAMOZ010000001">
    <property type="protein sequence ID" value="NIH57229.1"/>
    <property type="molecule type" value="Genomic_DNA"/>
</dbReference>
<keyword evidence="3 6" id="KW-1133">Transmembrane helix</keyword>
<evidence type="ECO:0000256" key="2">
    <source>
        <dbReference type="ARBA" id="ARBA00022692"/>
    </source>
</evidence>
<dbReference type="Pfam" id="PF07291">
    <property type="entry name" value="MauE"/>
    <property type="match status" value="1"/>
</dbReference>
<evidence type="ECO:0000259" key="7">
    <source>
        <dbReference type="Pfam" id="PF07291"/>
    </source>
</evidence>
<gene>
    <name evidence="8" type="ORF">FB473_001874</name>
</gene>
<evidence type="ECO:0000313" key="8">
    <source>
        <dbReference type="EMBL" id="NIH57229.1"/>
    </source>
</evidence>
<feature type="domain" description="Methylamine utilisation protein MauE" evidence="7">
    <location>
        <begin position="19"/>
        <end position="153"/>
    </location>
</feature>
<sequence>MISWTRTVAHARVSRDWRDWVGLAARLVLGLGLVVAGGLKVGRLEANVQQVALYQLPLPGWAETVVGYAQPFVEITVGLLLVVGLFTRVSAALGTIAMGVFIAGIVWAWSQGLRIDCGCFSLGGELGPDDRTRYTYDILRDLGFMACGVWLWARPAAVLAVDNWLLAPVDLPGSGSDDDLPDDPPDDFPEVSAPTTAKG</sequence>
<reference evidence="8 9" key="1">
    <citation type="submission" date="2020-02" db="EMBL/GenBank/DDBJ databases">
        <title>Sequencing the genomes of 1000 actinobacteria strains.</title>
        <authorList>
            <person name="Klenk H.-P."/>
        </authorList>
    </citation>
    <scope>NUCLEOTIDE SEQUENCE [LARGE SCALE GENOMIC DNA]</scope>
    <source>
        <strain evidence="8 9">DSM 19609</strain>
    </source>
</reference>
<evidence type="ECO:0000256" key="3">
    <source>
        <dbReference type="ARBA" id="ARBA00022989"/>
    </source>
</evidence>
<protein>
    <submittedName>
        <fullName evidence="8">Membrane protein YphA (DoxX/SURF4 family)</fullName>
    </submittedName>
</protein>
<feature type="compositionally biased region" description="Acidic residues" evidence="5">
    <location>
        <begin position="176"/>
        <end position="189"/>
    </location>
</feature>
<feature type="region of interest" description="Disordered" evidence="5">
    <location>
        <begin position="175"/>
        <end position="199"/>
    </location>
</feature>
<evidence type="ECO:0000256" key="6">
    <source>
        <dbReference type="SAM" id="Phobius"/>
    </source>
</evidence>
<evidence type="ECO:0000256" key="4">
    <source>
        <dbReference type="ARBA" id="ARBA00023136"/>
    </source>
</evidence>
<dbReference type="InterPro" id="IPR009908">
    <property type="entry name" value="Methylamine_util_MauE"/>
</dbReference>
<name>A0ABX0SFS9_9ACTN</name>
<proteinExistence type="predicted"/>
<feature type="transmembrane region" description="Helical" evidence="6">
    <location>
        <begin position="65"/>
        <end position="86"/>
    </location>
</feature>
<evidence type="ECO:0000256" key="5">
    <source>
        <dbReference type="SAM" id="MobiDB-lite"/>
    </source>
</evidence>
<keyword evidence="9" id="KW-1185">Reference proteome</keyword>
<keyword evidence="4 6" id="KW-0472">Membrane</keyword>